<dbReference type="EMBL" id="JAANXD010000027">
    <property type="protein sequence ID" value="MBS1257596.1"/>
    <property type="molecule type" value="Genomic_DNA"/>
</dbReference>
<reference evidence="1" key="1">
    <citation type="journal article" date="2021" name="ISME J.">
        <title>Fine-scale metabolic discontinuity in a stratified prokaryote microbiome of a Red Sea deep halocline.</title>
        <authorList>
            <person name="Michoud G."/>
            <person name="Ngugi D.K."/>
            <person name="Barozzi A."/>
            <person name="Merlino G."/>
            <person name="Calleja M.L."/>
            <person name="Delgado-Huertas A."/>
            <person name="Moran X.A.G."/>
            <person name="Daffonchio D."/>
        </authorList>
    </citation>
    <scope>NUCLEOTIDE SEQUENCE</scope>
    <source>
        <strain evidence="1">SuakinDeep_MAG55_1</strain>
    </source>
</reference>
<evidence type="ECO:0000313" key="2">
    <source>
        <dbReference type="Proteomes" id="UP000722750"/>
    </source>
</evidence>
<gene>
    <name evidence="1" type="ORF">MAG551_00640</name>
</gene>
<evidence type="ECO:0000313" key="1">
    <source>
        <dbReference type="EMBL" id="MBS1257596.1"/>
    </source>
</evidence>
<dbReference type="AlphaFoldDB" id="A0A942A174"/>
<comment type="caution">
    <text evidence="1">The sequence shown here is derived from an EMBL/GenBank/DDBJ whole genome shotgun (WGS) entry which is preliminary data.</text>
</comment>
<organism evidence="1 2">
    <name type="scientific">Candidatus Scalindua arabica</name>
    <dbReference type="NCBI Taxonomy" id="1127984"/>
    <lineage>
        <taxon>Bacteria</taxon>
        <taxon>Pseudomonadati</taxon>
        <taxon>Planctomycetota</taxon>
        <taxon>Candidatus Brocadiia</taxon>
        <taxon>Candidatus Brocadiales</taxon>
        <taxon>Candidatus Scalinduaceae</taxon>
        <taxon>Candidatus Scalindua</taxon>
    </lineage>
</organism>
<sequence length="65" mass="7490">MNDNDMESLEFFVDEYYIPEVVACLSKICRLKADDLRGTDKEVALKFETYSDILNKAHAEIDTVN</sequence>
<protein>
    <submittedName>
        <fullName evidence="1">Uncharacterized protein</fullName>
    </submittedName>
</protein>
<name>A0A942A174_9BACT</name>
<dbReference type="Proteomes" id="UP000722750">
    <property type="component" value="Unassembled WGS sequence"/>
</dbReference>
<proteinExistence type="predicted"/>
<accession>A0A942A174</accession>